<evidence type="ECO:0000313" key="2">
    <source>
        <dbReference type="EMBL" id="POB42271.1"/>
    </source>
</evidence>
<dbReference type="AlphaFoldDB" id="A0A2S3QWM5"/>
<keyword evidence="1" id="KW-0812">Transmembrane</keyword>
<keyword evidence="1" id="KW-0472">Membrane</keyword>
<accession>A0A2S3QWM5</accession>
<protein>
    <recommendedName>
        <fullName evidence="4">Flp family type IVb pilin</fullName>
    </recommendedName>
</protein>
<dbReference type="Proteomes" id="UP000237466">
    <property type="component" value="Unassembled WGS sequence"/>
</dbReference>
<dbReference type="EMBL" id="PDGH01000146">
    <property type="protein sequence ID" value="POB42271.1"/>
    <property type="molecule type" value="Genomic_DNA"/>
</dbReference>
<proteinExistence type="predicted"/>
<organism evidence="2 3">
    <name type="scientific">Vibrio vulnificus</name>
    <dbReference type="NCBI Taxonomy" id="672"/>
    <lineage>
        <taxon>Bacteria</taxon>
        <taxon>Pseudomonadati</taxon>
        <taxon>Pseudomonadota</taxon>
        <taxon>Gammaproteobacteria</taxon>
        <taxon>Vibrionales</taxon>
        <taxon>Vibrionaceae</taxon>
        <taxon>Vibrio</taxon>
    </lineage>
</organism>
<comment type="caution">
    <text evidence="2">The sequence shown here is derived from an EMBL/GenBank/DDBJ whole genome shotgun (WGS) entry which is preliminary data.</text>
</comment>
<evidence type="ECO:0000256" key="1">
    <source>
        <dbReference type="SAM" id="Phobius"/>
    </source>
</evidence>
<feature type="transmembrane region" description="Helical" evidence="1">
    <location>
        <begin position="20"/>
        <end position="44"/>
    </location>
</feature>
<evidence type="ECO:0000313" key="3">
    <source>
        <dbReference type="Proteomes" id="UP000237466"/>
    </source>
</evidence>
<sequence>MHLFQRLKMLLIDLWLSDEGLSVVEYVVGAAFLIAAIGLFFVGYQEIMSDKASSIIQSF</sequence>
<evidence type="ECO:0008006" key="4">
    <source>
        <dbReference type="Google" id="ProtNLM"/>
    </source>
</evidence>
<reference evidence="2 3" key="1">
    <citation type="journal article" date="2018" name="Front. Microbiol.">
        <title>Phylogeny of Vibrio vulnificus from the Analysis of the Core-Genome: Implications for Intra-Species Taxonomy.</title>
        <authorList>
            <person name="Roig F.J."/>
            <person name="Gonzalez-Candelas F."/>
            <person name="Sanjuan E."/>
            <person name="Fouz B."/>
            <person name="Feil E.J."/>
            <person name="Llorens C."/>
            <person name="Baker-Austin C."/>
            <person name="Oliver J.D."/>
            <person name="Danin-Poleg Y."/>
            <person name="Gibas C.J."/>
            <person name="Kashi Y."/>
            <person name="Gulig P.A."/>
            <person name="Morrison S.S."/>
            <person name="Amaro C."/>
        </authorList>
    </citation>
    <scope>NUCLEOTIDE SEQUENCE [LARGE SCALE GENOMIC DNA]</scope>
    <source>
        <strain evidence="2 3">CECT4608</strain>
    </source>
</reference>
<gene>
    <name evidence="2" type="ORF">CRN52_25145</name>
</gene>
<keyword evidence="1" id="KW-1133">Transmembrane helix</keyword>
<name>A0A2S3QWM5_VIBVL</name>